<evidence type="ECO:0000256" key="6">
    <source>
        <dbReference type="ARBA" id="ARBA00038001"/>
    </source>
</evidence>
<organism evidence="8 9">
    <name type="scientific">Paraburkholderia xenovorans (strain LB400)</name>
    <dbReference type="NCBI Taxonomy" id="266265"/>
    <lineage>
        <taxon>Bacteria</taxon>
        <taxon>Pseudomonadati</taxon>
        <taxon>Pseudomonadota</taxon>
        <taxon>Betaproteobacteria</taxon>
        <taxon>Burkholderiales</taxon>
        <taxon>Burkholderiaceae</taxon>
        <taxon>Paraburkholderia</taxon>
    </lineage>
</organism>
<evidence type="ECO:0000256" key="4">
    <source>
        <dbReference type="ARBA" id="ARBA00023014"/>
    </source>
</evidence>
<keyword evidence="9" id="KW-1185">Reference proteome</keyword>
<reference evidence="8 9" key="1">
    <citation type="journal article" date="2006" name="Proc. Natl. Acad. Sci. U.S.A.">
        <title>Burkholderia xenovorans LB400 harbors a multi-replicon, 9.73-Mbp genome shaped for versatility.</title>
        <authorList>
            <person name="Chain P.S."/>
            <person name="Denef V.J."/>
            <person name="Konstantinidis K.T."/>
            <person name="Vergez L.M."/>
            <person name="Agullo L."/>
            <person name="Reyes V.L."/>
            <person name="Hauser L."/>
            <person name="Cordova M."/>
            <person name="Gomez L."/>
            <person name="Gonzalez M."/>
            <person name="Land M."/>
            <person name="Lao V."/>
            <person name="Larimer F."/>
            <person name="LiPuma J.J."/>
            <person name="Mahenthiralingam E."/>
            <person name="Malfatti S.A."/>
            <person name="Marx C.J."/>
            <person name="Parnell J.J."/>
            <person name="Ramette A."/>
            <person name="Richardson P."/>
            <person name="Seeger M."/>
            <person name="Smith D."/>
            <person name="Spilker T."/>
            <person name="Sul W.J."/>
            <person name="Tsoi T.V."/>
            <person name="Ulrich L.E."/>
            <person name="Zhulin I.B."/>
            <person name="Tiedje J.M."/>
        </authorList>
    </citation>
    <scope>NUCLEOTIDE SEQUENCE [LARGE SCALE GENOMIC DNA]</scope>
    <source>
        <strain evidence="8 9">LB400</strain>
    </source>
</reference>
<accession>Q13GH4</accession>
<keyword evidence="3" id="KW-0408">Iron</keyword>
<dbReference type="SUPFAM" id="SSF50022">
    <property type="entry name" value="ISP domain"/>
    <property type="match status" value="1"/>
</dbReference>
<dbReference type="AlphaFoldDB" id="Q13GH4"/>
<dbReference type="Pfam" id="PF00355">
    <property type="entry name" value="Rieske"/>
    <property type="match status" value="1"/>
</dbReference>
<feature type="domain" description="Rieske" evidence="7">
    <location>
        <begin position="11"/>
        <end position="106"/>
    </location>
</feature>
<dbReference type="PANTHER" id="PTHR21496">
    <property type="entry name" value="FERREDOXIN-RELATED"/>
    <property type="match status" value="1"/>
</dbReference>
<dbReference type="PROSITE" id="PS51296">
    <property type="entry name" value="RIESKE"/>
    <property type="match status" value="1"/>
</dbReference>
<dbReference type="Proteomes" id="UP000001817">
    <property type="component" value="Chromosome 3"/>
</dbReference>
<dbReference type="KEGG" id="bxe:Bxe_C0940"/>
<evidence type="ECO:0000256" key="2">
    <source>
        <dbReference type="ARBA" id="ARBA00022723"/>
    </source>
</evidence>
<dbReference type="GO" id="GO:0051537">
    <property type="term" value="F:2 iron, 2 sulfur cluster binding"/>
    <property type="evidence" value="ECO:0007669"/>
    <property type="project" value="UniProtKB-KW"/>
</dbReference>
<dbReference type="GO" id="GO:0046872">
    <property type="term" value="F:metal ion binding"/>
    <property type="evidence" value="ECO:0007669"/>
    <property type="project" value="UniProtKB-KW"/>
</dbReference>
<gene>
    <name evidence="8" type="ORF">Bxe_C0940</name>
</gene>
<evidence type="ECO:0000313" key="9">
    <source>
        <dbReference type="Proteomes" id="UP000001817"/>
    </source>
</evidence>
<dbReference type="InterPro" id="IPR036922">
    <property type="entry name" value="Rieske_2Fe-2S_sf"/>
</dbReference>
<keyword evidence="2" id="KW-0479">Metal-binding</keyword>
<evidence type="ECO:0000313" key="8">
    <source>
        <dbReference type="EMBL" id="ABE36815.1"/>
    </source>
</evidence>
<proteinExistence type="inferred from homology"/>
<evidence type="ECO:0000256" key="3">
    <source>
        <dbReference type="ARBA" id="ARBA00023004"/>
    </source>
</evidence>
<dbReference type="InterPro" id="IPR017941">
    <property type="entry name" value="Rieske_2Fe-2S"/>
</dbReference>
<evidence type="ECO:0000256" key="5">
    <source>
        <dbReference type="ARBA" id="ARBA00034078"/>
    </source>
</evidence>
<evidence type="ECO:0000259" key="7">
    <source>
        <dbReference type="PROSITE" id="PS51296"/>
    </source>
</evidence>
<dbReference type="STRING" id="266265.Bxe_C0940"/>
<dbReference type="eggNOG" id="COG2146">
    <property type="taxonomic scope" value="Bacteria"/>
</dbReference>
<keyword evidence="1" id="KW-0001">2Fe-2S</keyword>
<name>Q13GH4_PARXL</name>
<protein>
    <submittedName>
        <fullName evidence="8">Rieske (2Fe-2S) ferredoxin</fullName>
    </submittedName>
</protein>
<dbReference type="EMBL" id="CP000272">
    <property type="protein sequence ID" value="ABE36815.1"/>
    <property type="molecule type" value="Genomic_DNA"/>
</dbReference>
<comment type="cofactor">
    <cofactor evidence="5">
        <name>[2Fe-2S] cluster</name>
        <dbReference type="ChEBI" id="CHEBI:190135"/>
    </cofactor>
</comment>
<evidence type="ECO:0000256" key="1">
    <source>
        <dbReference type="ARBA" id="ARBA00022714"/>
    </source>
</evidence>
<dbReference type="CDD" id="cd03528">
    <property type="entry name" value="Rieske_RO_ferredoxin"/>
    <property type="match status" value="1"/>
</dbReference>
<sequence>MEFSMEKNLWKKAIAAGEIGLGEMRSVEIGGVNVAIYNVEGRFYATSNICTHEVAFLTEGWLEGKVIECPLHAGQFDVTTGKGLCAPINCDLQTYAVRIVDQDIQVCLDAVTFD</sequence>
<keyword evidence="4" id="KW-0411">Iron-sulfur</keyword>
<dbReference type="PANTHER" id="PTHR21496:SF0">
    <property type="entry name" value="RIESKE DOMAIN-CONTAINING PROTEIN"/>
    <property type="match status" value="1"/>
</dbReference>
<comment type="similarity">
    <text evidence="6">Belongs to the bacterial ring-hydroxylating dioxygenase ferredoxin component family.</text>
</comment>
<dbReference type="Gene3D" id="2.102.10.10">
    <property type="entry name" value="Rieske [2Fe-2S] iron-sulphur domain"/>
    <property type="match status" value="1"/>
</dbReference>